<dbReference type="AlphaFoldDB" id="A0A378LRA0"/>
<organism evidence="2 3">
    <name type="scientific">Legionella wadsworthii</name>
    <dbReference type="NCBI Taxonomy" id="28088"/>
    <lineage>
        <taxon>Bacteria</taxon>
        <taxon>Pseudomonadati</taxon>
        <taxon>Pseudomonadota</taxon>
        <taxon>Gammaproteobacteria</taxon>
        <taxon>Legionellales</taxon>
        <taxon>Legionellaceae</taxon>
        <taxon>Legionella</taxon>
    </lineage>
</organism>
<dbReference type="OrthoDB" id="5650225at2"/>
<accession>A0A378LRA0</accession>
<dbReference type="InterPro" id="IPR031758">
    <property type="entry name" value="SoDot-IcmSS"/>
</dbReference>
<evidence type="ECO:0000256" key="1">
    <source>
        <dbReference type="SAM" id="MobiDB-lite"/>
    </source>
</evidence>
<dbReference type="Proteomes" id="UP000255297">
    <property type="component" value="Unassembled WGS sequence"/>
</dbReference>
<dbReference type="RefSeq" id="WP_031567528.1">
    <property type="nucleotide sequence ID" value="NZ_CAAAIS010000008.1"/>
</dbReference>
<sequence length="234" mass="26717">MGFQYVEYDTLAKYIRESIATEVRRHGIDDRNLTKALRILYISHPERATQCKYLLAVLNCLDKSSLANKECVLNAAAFYIRDQISVSYKEALTSRFLAPENSTLFNTLTTSLNLTLDNFPDSKNLLDMYDALNQFMHAHVYQDGDPRKGYLDLSKQPFANNKIKKFKVEKVLQDLVTKVAGLRLKLIDKAKEEQSKESSKKPTRLGLFSENLPLTTLPDNPSIQDNEKIVKTGY</sequence>
<dbReference type="InterPro" id="IPR044887">
    <property type="entry name" value="SoDot-IcmSS_sf"/>
</dbReference>
<dbReference type="Gene3D" id="6.10.280.170">
    <property type="entry name" value="Substrate of the Dot/Icm secretion system"/>
    <property type="match status" value="1"/>
</dbReference>
<feature type="region of interest" description="Disordered" evidence="1">
    <location>
        <begin position="210"/>
        <end position="234"/>
    </location>
</feature>
<name>A0A378LRA0_9GAMM</name>
<feature type="compositionally biased region" description="Polar residues" evidence="1">
    <location>
        <begin position="212"/>
        <end position="224"/>
    </location>
</feature>
<keyword evidence="3" id="KW-1185">Reference proteome</keyword>
<gene>
    <name evidence="2" type="ORF">NCTC11532_01077</name>
</gene>
<feature type="compositionally biased region" description="Basic and acidic residues" evidence="1">
    <location>
        <begin position="225"/>
        <end position="234"/>
    </location>
</feature>
<dbReference type="Pfam" id="PF16848">
    <property type="entry name" value="SoDot-IcmSS"/>
    <property type="match status" value="1"/>
</dbReference>
<evidence type="ECO:0000313" key="3">
    <source>
        <dbReference type="Proteomes" id="UP000255297"/>
    </source>
</evidence>
<proteinExistence type="predicted"/>
<dbReference type="Gene3D" id="1.20.1440.330">
    <property type="match status" value="1"/>
</dbReference>
<evidence type="ECO:0000313" key="2">
    <source>
        <dbReference type="EMBL" id="STY28900.1"/>
    </source>
</evidence>
<dbReference type="EMBL" id="UGPB01000001">
    <property type="protein sequence ID" value="STY28900.1"/>
    <property type="molecule type" value="Genomic_DNA"/>
</dbReference>
<protein>
    <submittedName>
        <fullName evidence="2">Dot/Icm T4SS effector</fullName>
    </submittedName>
</protein>
<reference evidence="2 3" key="1">
    <citation type="submission" date="2018-06" db="EMBL/GenBank/DDBJ databases">
        <authorList>
            <consortium name="Pathogen Informatics"/>
            <person name="Doyle S."/>
        </authorList>
    </citation>
    <scope>NUCLEOTIDE SEQUENCE [LARGE SCALE GENOMIC DNA]</scope>
    <source>
        <strain evidence="2 3">NCTC11532</strain>
    </source>
</reference>